<name>A0ABU2SCF6_9ACTN</name>
<evidence type="ECO:0000313" key="8">
    <source>
        <dbReference type="Proteomes" id="UP001183615"/>
    </source>
</evidence>
<evidence type="ECO:0000256" key="5">
    <source>
        <dbReference type="SAM" id="Phobius"/>
    </source>
</evidence>
<comment type="subcellular location">
    <subcellularLocation>
        <location evidence="1">Endomembrane system</location>
        <topology evidence="1">Multi-pass membrane protein</topology>
    </subcellularLocation>
</comment>
<dbReference type="EMBL" id="JAVREV010000015">
    <property type="protein sequence ID" value="MDT0445745.1"/>
    <property type="molecule type" value="Genomic_DNA"/>
</dbReference>
<sequence>MTRDPGAQPERTRLAWRRTTLSFALVVALAGRGVATAEGARGAGALLVAATALLWVAFLALAHHRIRTLTAHRQPPPVGATVPAATAVVAATALCAAALLADPW</sequence>
<evidence type="ECO:0000256" key="2">
    <source>
        <dbReference type="ARBA" id="ARBA00022692"/>
    </source>
</evidence>
<gene>
    <name evidence="7" type="ORF">RM779_24555</name>
</gene>
<evidence type="ECO:0000256" key="1">
    <source>
        <dbReference type="ARBA" id="ARBA00004127"/>
    </source>
</evidence>
<dbReference type="Proteomes" id="UP001183615">
    <property type="component" value="Unassembled WGS sequence"/>
</dbReference>
<keyword evidence="3 5" id="KW-1133">Transmembrane helix</keyword>
<keyword evidence="4 5" id="KW-0472">Membrane</keyword>
<comment type="caution">
    <text evidence="7">The sequence shown here is derived from an EMBL/GenBank/DDBJ whole genome shotgun (WGS) entry which is preliminary data.</text>
</comment>
<dbReference type="InterPro" id="IPR003807">
    <property type="entry name" value="DUF202"/>
</dbReference>
<evidence type="ECO:0000256" key="3">
    <source>
        <dbReference type="ARBA" id="ARBA00022989"/>
    </source>
</evidence>
<dbReference type="Pfam" id="PF02656">
    <property type="entry name" value="DUF202"/>
    <property type="match status" value="1"/>
</dbReference>
<feature type="transmembrane region" description="Helical" evidence="5">
    <location>
        <begin position="78"/>
        <end position="101"/>
    </location>
</feature>
<feature type="transmembrane region" description="Helical" evidence="5">
    <location>
        <begin position="45"/>
        <end position="66"/>
    </location>
</feature>
<proteinExistence type="predicted"/>
<accession>A0ABU2SCF6</accession>
<evidence type="ECO:0000313" key="7">
    <source>
        <dbReference type="EMBL" id="MDT0445745.1"/>
    </source>
</evidence>
<reference evidence="8" key="1">
    <citation type="submission" date="2023-07" db="EMBL/GenBank/DDBJ databases">
        <title>30 novel species of actinomycetes from the DSMZ collection.</title>
        <authorList>
            <person name="Nouioui I."/>
        </authorList>
    </citation>
    <scope>NUCLEOTIDE SEQUENCE [LARGE SCALE GENOMIC DNA]</scope>
    <source>
        <strain evidence="8">DSM 41886</strain>
    </source>
</reference>
<feature type="domain" description="DUF202" evidence="6">
    <location>
        <begin position="4"/>
        <end position="68"/>
    </location>
</feature>
<protein>
    <submittedName>
        <fullName evidence="7">DUF202 domain-containing protein</fullName>
    </submittedName>
</protein>
<dbReference type="RefSeq" id="WP_311619928.1">
    <property type="nucleotide sequence ID" value="NZ_JAVREV010000015.1"/>
</dbReference>
<evidence type="ECO:0000256" key="4">
    <source>
        <dbReference type="ARBA" id="ARBA00023136"/>
    </source>
</evidence>
<evidence type="ECO:0000259" key="6">
    <source>
        <dbReference type="Pfam" id="PF02656"/>
    </source>
</evidence>
<keyword evidence="8" id="KW-1185">Reference proteome</keyword>
<organism evidence="7 8">
    <name type="scientific">Streptomyces johnsoniae</name>
    <dbReference type="NCBI Taxonomy" id="3075532"/>
    <lineage>
        <taxon>Bacteria</taxon>
        <taxon>Bacillati</taxon>
        <taxon>Actinomycetota</taxon>
        <taxon>Actinomycetes</taxon>
        <taxon>Kitasatosporales</taxon>
        <taxon>Streptomycetaceae</taxon>
        <taxon>Streptomyces</taxon>
    </lineage>
</organism>
<keyword evidence="2 5" id="KW-0812">Transmembrane</keyword>